<feature type="domain" description="Protein export membrane protein SecD/SecF C-terminal" evidence="10">
    <location>
        <begin position="100"/>
        <end position="274"/>
    </location>
</feature>
<dbReference type="GO" id="GO:0005886">
    <property type="term" value="C:plasma membrane"/>
    <property type="evidence" value="ECO:0007669"/>
    <property type="project" value="UniProtKB-SubCell"/>
</dbReference>
<dbReference type="GO" id="GO:0006605">
    <property type="term" value="P:protein targeting"/>
    <property type="evidence" value="ECO:0007669"/>
    <property type="project" value="UniProtKB-UniRule"/>
</dbReference>
<evidence type="ECO:0000256" key="7">
    <source>
        <dbReference type="ARBA" id="ARBA00023010"/>
    </source>
</evidence>
<dbReference type="InterPro" id="IPR024921">
    <property type="entry name" value="SecF_arc"/>
</dbReference>
<dbReference type="NCBIfam" id="NF006353">
    <property type="entry name" value="PRK08578.1-1"/>
    <property type="match status" value="1"/>
</dbReference>
<dbReference type="Pfam" id="PF02355">
    <property type="entry name" value="SecD_SecF_C"/>
    <property type="match status" value="1"/>
</dbReference>
<evidence type="ECO:0000256" key="6">
    <source>
        <dbReference type="ARBA" id="ARBA00022989"/>
    </source>
</evidence>
<name>A0A2Z5PEG2_METMI</name>
<evidence type="ECO:0000256" key="9">
    <source>
        <dbReference type="HAMAP-Rule" id="MF_01464"/>
    </source>
</evidence>
<keyword evidence="6 9" id="KW-1133">Transmembrane helix</keyword>
<dbReference type="NCBIfam" id="NF006357">
    <property type="entry name" value="PRK08578.2-1"/>
    <property type="match status" value="1"/>
</dbReference>
<organism evidence="11 12">
    <name type="scientific">Methanococcus maripaludis KA1</name>
    <dbReference type="NCBI Taxonomy" id="637914"/>
    <lineage>
        <taxon>Archaea</taxon>
        <taxon>Methanobacteriati</taxon>
        <taxon>Methanobacteriota</taxon>
        <taxon>Methanomada group</taxon>
        <taxon>Methanococci</taxon>
        <taxon>Methanococcales</taxon>
        <taxon>Methanococcaceae</taxon>
        <taxon>Methanococcus</taxon>
    </lineage>
</organism>
<comment type="function">
    <text evidence="9">Involved in protein export.</text>
</comment>
<keyword evidence="2 9" id="KW-0813">Transport</keyword>
<feature type="transmembrane region" description="Helical" evidence="9">
    <location>
        <begin position="216"/>
        <end position="241"/>
    </location>
</feature>
<reference evidence="11 12" key="1">
    <citation type="submission" date="2009-06" db="EMBL/GenBank/DDBJ databases">
        <title>Molecular Evidence for Microbiologically Influenced Corrosion from genome of Methanogen.</title>
        <authorList>
            <person name="Ito N."/>
            <person name="Tsurumaru H."/>
            <person name="Shimizu A."/>
            <person name="Harada T."/>
            <person name="Hosoyama A."/>
            <person name="Horikawa H."/>
            <person name="Wakai S."/>
            <person name="Sasaki K."/>
            <person name="Nishijima K."/>
            <person name="Ataku H."/>
            <person name="Yamazaki J."/>
            <person name="Mise M."/>
            <person name="Yamazaki S."/>
            <person name="Tanikawa S."/>
            <person name="Harayama S."/>
            <person name="Fujita N."/>
        </authorList>
    </citation>
    <scope>NUCLEOTIDE SEQUENCE [LARGE SCALE GENOMIC DNA]</scope>
    <source>
        <strain evidence="12">KA1 ( NBRC 102054)</strain>
    </source>
</reference>
<dbReference type="GO" id="GO:0065002">
    <property type="term" value="P:intracellular protein transmembrane transport"/>
    <property type="evidence" value="ECO:0007669"/>
    <property type="project" value="UniProtKB-UniRule"/>
</dbReference>
<evidence type="ECO:0000256" key="5">
    <source>
        <dbReference type="ARBA" id="ARBA00022927"/>
    </source>
</evidence>
<dbReference type="PANTHER" id="PTHR30081:SF8">
    <property type="entry name" value="PROTEIN TRANSLOCASE SUBUNIT SECF"/>
    <property type="match status" value="1"/>
</dbReference>
<evidence type="ECO:0000313" key="11">
    <source>
        <dbReference type="EMBL" id="BAP61869.1"/>
    </source>
</evidence>
<dbReference type="GeneID" id="37876123"/>
<comment type="subcellular location">
    <subcellularLocation>
        <location evidence="1 9">Cell membrane</location>
        <topology evidence="1 9">Multi-pass membrane protein</topology>
    </subcellularLocation>
</comment>
<evidence type="ECO:0000313" key="12">
    <source>
        <dbReference type="Proteomes" id="UP000264208"/>
    </source>
</evidence>
<keyword evidence="4 9" id="KW-0812">Transmembrane</keyword>
<sequence>MNINYKVLTIIPIILALLSLTLVSVNGLKESIDVSGGTEISILAPANTDLSVLKEQLPDSEVKISESSIGTFVVIKSGLETDVDSVRAVVKGFFNVQDLSELSYTEKQIGSVLSSKFWEEGMKAVGFAFIFMTIVVYAIFRTPVPSGAVILAAASDMAIALGGMSLFNIPISAATIAALLMLVGYSVDTDIMLTTRVLKRRSGTLDERIAGAMKTGITMSLTTIFAMAVLYLVVTFVVPAADVLANIAAVLLIGLIGDLMLTWMTNAGILKYYVSEYKKGK</sequence>
<dbReference type="InterPro" id="IPR022813">
    <property type="entry name" value="SecD/SecF_arch_bac"/>
</dbReference>
<dbReference type="Proteomes" id="UP000264208">
    <property type="component" value="Chromosome"/>
</dbReference>
<feature type="transmembrane region" description="Helical" evidence="9">
    <location>
        <begin position="173"/>
        <end position="195"/>
    </location>
</feature>
<protein>
    <recommendedName>
        <fullName evidence="9">Protein-export membrane protein SecF</fullName>
    </recommendedName>
</protein>
<evidence type="ECO:0000259" key="10">
    <source>
        <dbReference type="Pfam" id="PF02355"/>
    </source>
</evidence>
<keyword evidence="8 9" id="KW-0472">Membrane</keyword>
<feature type="transmembrane region" description="Helical" evidence="9">
    <location>
        <begin position="247"/>
        <end position="274"/>
    </location>
</feature>
<comment type="caution">
    <text evidence="9">Lacks conserved residue(s) required for the propagation of feature annotation.</text>
</comment>
<evidence type="ECO:0000256" key="3">
    <source>
        <dbReference type="ARBA" id="ARBA00022475"/>
    </source>
</evidence>
<keyword evidence="7 9" id="KW-0811">Translocation</keyword>
<dbReference type="HAMAP" id="MF_01464_A">
    <property type="entry name" value="SecF_A"/>
    <property type="match status" value="1"/>
</dbReference>
<dbReference type="InterPro" id="IPR048634">
    <property type="entry name" value="SecD_SecF_C"/>
</dbReference>
<gene>
    <name evidence="9 11" type="primary">secF</name>
    <name evidence="11" type="ORF">MMKA1_17520</name>
</gene>
<proteinExistence type="inferred from homology"/>
<comment type="subunit">
    <text evidence="9">Part of the protein translocation apparatus. Forms a complex with SecD.</text>
</comment>
<keyword evidence="3 9" id="KW-1003">Cell membrane</keyword>
<evidence type="ECO:0000256" key="4">
    <source>
        <dbReference type="ARBA" id="ARBA00022692"/>
    </source>
</evidence>
<comment type="similarity">
    <text evidence="9">Belongs to the SecD/SecF family. SecF subfamily.</text>
</comment>
<dbReference type="KEGG" id="mmak:MMKA1_17520"/>
<feature type="transmembrane region" description="Helical" evidence="9">
    <location>
        <begin position="121"/>
        <end position="140"/>
    </location>
</feature>
<dbReference type="RefSeq" id="WP_119721271.1">
    <property type="nucleotide sequence ID" value="NZ_AP011526.1"/>
</dbReference>
<dbReference type="SUPFAM" id="SSF82866">
    <property type="entry name" value="Multidrug efflux transporter AcrB transmembrane domain"/>
    <property type="match status" value="1"/>
</dbReference>
<dbReference type="PANTHER" id="PTHR30081">
    <property type="entry name" value="PROTEIN-EXPORT MEMBRANE PROTEIN SEC"/>
    <property type="match status" value="1"/>
</dbReference>
<keyword evidence="5 9" id="KW-0653">Protein transport</keyword>
<evidence type="ECO:0000256" key="8">
    <source>
        <dbReference type="ARBA" id="ARBA00023136"/>
    </source>
</evidence>
<feature type="transmembrane region" description="Helical" evidence="9">
    <location>
        <begin position="7"/>
        <end position="25"/>
    </location>
</feature>
<dbReference type="Gene3D" id="1.20.1640.10">
    <property type="entry name" value="Multidrug efflux transporter AcrB transmembrane domain"/>
    <property type="match status" value="1"/>
</dbReference>
<accession>A0A2Z5PEG2</accession>
<dbReference type="EMBL" id="AP011526">
    <property type="protein sequence ID" value="BAP61869.1"/>
    <property type="molecule type" value="Genomic_DNA"/>
</dbReference>
<dbReference type="AlphaFoldDB" id="A0A2Z5PEG2"/>
<evidence type="ECO:0000256" key="1">
    <source>
        <dbReference type="ARBA" id="ARBA00004651"/>
    </source>
</evidence>
<evidence type="ECO:0000256" key="2">
    <source>
        <dbReference type="ARBA" id="ARBA00022448"/>
    </source>
</evidence>